<evidence type="ECO:0000259" key="1">
    <source>
        <dbReference type="Pfam" id="PF13166"/>
    </source>
</evidence>
<name>A4BFM1_9GAMM</name>
<dbReference type="Pfam" id="PF13166">
    <property type="entry name" value="AAA_13"/>
    <property type="match status" value="1"/>
</dbReference>
<dbReference type="Proteomes" id="UP000005953">
    <property type="component" value="Unassembled WGS sequence"/>
</dbReference>
<accession>A4BFM1</accession>
<organism evidence="2 3">
    <name type="scientific">Reinekea blandensis MED297</name>
    <dbReference type="NCBI Taxonomy" id="314283"/>
    <lineage>
        <taxon>Bacteria</taxon>
        <taxon>Pseudomonadati</taxon>
        <taxon>Pseudomonadota</taxon>
        <taxon>Gammaproteobacteria</taxon>
        <taxon>Oceanospirillales</taxon>
        <taxon>Saccharospirillaceae</taxon>
        <taxon>Reinekea</taxon>
    </lineage>
</organism>
<dbReference type="AlphaFoldDB" id="A4BFM1"/>
<dbReference type="STRING" id="314283.MED297_17278"/>
<reference evidence="2 3" key="1">
    <citation type="submission" date="2006-02" db="EMBL/GenBank/DDBJ databases">
        <authorList>
            <person name="Pinhassi J."/>
            <person name="Pedros-Alio C."/>
            <person name="Ferriera S."/>
            <person name="Johnson J."/>
            <person name="Kravitz S."/>
            <person name="Halpern A."/>
            <person name="Remington K."/>
            <person name="Beeson K."/>
            <person name="Tran B."/>
            <person name="Rogers Y.-H."/>
            <person name="Friedman R."/>
            <person name="Venter J.C."/>
        </authorList>
    </citation>
    <scope>NUCLEOTIDE SEQUENCE [LARGE SCALE GENOMIC DNA]</scope>
    <source>
        <strain evidence="2 3">MED297</strain>
    </source>
</reference>
<dbReference type="InterPro" id="IPR026866">
    <property type="entry name" value="CR006_AAA"/>
</dbReference>
<proteinExistence type="predicted"/>
<protein>
    <recommendedName>
        <fullName evidence="1">Protein CR006 P-loop domain-containing protein</fullName>
    </recommendedName>
</protein>
<keyword evidence="3" id="KW-1185">Reference proteome</keyword>
<evidence type="ECO:0000313" key="2">
    <source>
        <dbReference type="EMBL" id="EAR09116.1"/>
    </source>
</evidence>
<feature type="domain" description="Protein CR006 P-loop" evidence="1">
    <location>
        <begin position="2"/>
        <end position="140"/>
    </location>
</feature>
<comment type="caution">
    <text evidence="2">The sequence shown here is derived from an EMBL/GenBank/DDBJ whole genome shotgun (WGS) entry which is preliminary data.</text>
</comment>
<gene>
    <name evidence="2" type="ORF">MED297_17278</name>
</gene>
<dbReference type="HOGENOM" id="CLU_1659326_0_0_6"/>
<evidence type="ECO:0000313" key="3">
    <source>
        <dbReference type="Proteomes" id="UP000005953"/>
    </source>
</evidence>
<dbReference type="EMBL" id="AAOE01000013">
    <property type="protein sequence ID" value="EAR09116.1"/>
    <property type="molecule type" value="Genomic_DNA"/>
</dbReference>
<sequence>MIVLTHSLYFFYELADTNHKRRKENQKLFRLSKNDEGSNIKPMKYEEIQNDYHSYWTIVNDKNQPPALIANCMRNIIEYFFNFVQKADLSNVVQMPELQDNKFQSFCRYINRESHSLGQNIFDFKEFNYDDFREGLRLVFEVTGYPEHYEKMTKSILVV</sequence>